<evidence type="ECO:0000256" key="4">
    <source>
        <dbReference type="ARBA" id="ARBA00022989"/>
    </source>
</evidence>
<evidence type="ECO:0000313" key="8">
    <source>
        <dbReference type="Proteomes" id="UP001596317"/>
    </source>
</evidence>
<evidence type="ECO:0000256" key="1">
    <source>
        <dbReference type="ARBA" id="ARBA00004651"/>
    </source>
</evidence>
<keyword evidence="8" id="KW-1185">Reference proteome</keyword>
<feature type="transmembrane region" description="Helical" evidence="6">
    <location>
        <begin position="139"/>
        <end position="161"/>
    </location>
</feature>
<evidence type="ECO:0000256" key="6">
    <source>
        <dbReference type="SAM" id="Phobius"/>
    </source>
</evidence>
<evidence type="ECO:0000256" key="2">
    <source>
        <dbReference type="ARBA" id="ARBA00022475"/>
    </source>
</evidence>
<feature type="transmembrane region" description="Helical" evidence="6">
    <location>
        <begin position="168"/>
        <end position="188"/>
    </location>
</feature>
<gene>
    <name evidence="7" type="ORF">ACFP90_07470</name>
</gene>
<dbReference type="Pfam" id="PF07690">
    <property type="entry name" value="MFS_1"/>
    <property type="match status" value="1"/>
</dbReference>
<accession>A0ABW1ZI66</accession>
<keyword evidence="3 6" id="KW-0812">Transmembrane</keyword>
<feature type="transmembrane region" description="Helical" evidence="6">
    <location>
        <begin position="31"/>
        <end position="51"/>
    </location>
</feature>
<name>A0ABW1ZI66_9DEIO</name>
<feature type="transmembrane region" description="Helical" evidence="6">
    <location>
        <begin position="228"/>
        <end position="250"/>
    </location>
</feature>
<evidence type="ECO:0000256" key="3">
    <source>
        <dbReference type="ARBA" id="ARBA00022692"/>
    </source>
</evidence>
<organism evidence="7 8">
    <name type="scientific">Deinococcus multiflagellatus</name>
    <dbReference type="NCBI Taxonomy" id="1656887"/>
    <lineage>
        <taxon>Bacteria</taxon>
        <taxon>Thermotogati</taxon>
        <taxon>Deinococcota</taxon>
        <taxon>Deinococci</taxon>
        <taxon>Deinococcales</taxon>
        <taxon>Deinococcaceae</taxon>
        <taxon>Deinococcus</taxon>
    </lineage>
</organism>
<dbReference type="Gene3D" id="1.20.1250.20">
    <property type="entry name" value="MFS general substrate transporter like domains"/>
    <property type="match status" value="1"/>
</dbReference>
<keyword evidence="2" id="KW-1003">Cell membrane</keyword>
<dbReference type="PANTHER" id="PTHR23513:SF6">
    <property type="entry name" value="MAJOR FACILITATOR SUPERFAMILY ASSOCIATED DOMAIN-CONTAINING PROTEIN"/>
    <property type="match status" value="1"/>
</dbReference>
<dbReference type="PANTHER" id="PTHR23513">
    <property type="entry name" value="INTEGRAL MEMBRANE EFFLUX PROTEIN-RELATED"/>
    <property type="match status" value="1"/>
</dbReference>
<comment type="caution">
    <text evidence="7">The sequence shown here is derived from an EMBL/GenBank/DDBJ whole genome shotgun (WGS) entry which is preliminary data.</text>
</comment>
<feature type="transmembrane region" description="Helical" evidence="6">
    <location>
        <begin position="57"/>
        <end position="75"/>
    </location>
</feature>
<protein>
    <submittedName>
        <fullName evidence="7">MFS transporter</fullName>
    </submittedName>
</protein>
<comment type="subcellular location">
    <subcellularLocation>
        <location evidence="1">Cell membrane</location>
        <topology evidence="1">Multi-pass membrane protein</topology>
    </subcellularLocation>
</comment>
<evidence type="ECO:0000313" key="7">
    <source>
        <dbReference type="EMBL" id="MFC6660213.1"/>
    </source>
</evidence>
<keyword evidence="4 6" id="KW-1133">Transmembrane helix</keyword>
<dbReference type="InterPro" id="IPR036259">
    <property type="entry name" value="MFS_trans_sf"/>
</dbReference>
<feature type="transmembrane region" description="Helical" evidence="6">
    <location>
        <begin position="96"/>
        <end position="119"/>
    </location>
</feature>
<feature type="transmembrane region" description="Helical" evidence="6">
    <location>
        <begin position="194"/>
        <end position="216"/>
    </location>
</feature>
<proteinExistence type="predicted"/>
<dbReference type="Proteomes" id="UP001596317">
    <property type="component" value="Unassembled WGS sequence"/>
</dbReference>
<reference evidence="8" key="1">
    <citation type="journal article" date="2019" name="Int. J. Syst. Evol. Microbiol.">
        <title>The Global Catalogue of Microorganisms (GCM) 10K type strain sequencing project: providing services to taxonomists for standard genome sequencing and annotation.</title>
        <authorList>
            <consortium name="The Broad Institute Genomics Platform"/>
            <consortium name="The Broad Institute Genome Sequencing Center for Infectious Disease"/>
            <person name="Wu L."/>
            <person name="Ma J."/>
        </authorList>
    </citation>
    <scope>NUCLEOTIDE SEQUENCE [LARGE SCALE GENOMIC DNA]</scope>
    <source>
        <strain evidence="8">CCUG 63830</strain>
    </source>
</reference>
<sequence length="295" mass="30197">MANLRTPALAALLPLSVPETKYQQANASMNLAVSVSSLASFSVAGLVTGLLGVPAALLTGVALLALAALSLLAFREPPSAPSQNAAQPATRSFREGLGYVMASPLLLSLVGVAMLLNLIMTPLAVLLAPYAKALALGAAHYGLLNAANVAGELLGFGLLNFVRLRAPIPALFLGTCVMASAAFGLGLAPNLALAMASLALFGATAASMNTLLFSLAQSAIPAAMMGRVLGVVQAMAMGLQPLGYALTGLLLQVMSVRQIFVGMALLLALASFAWLRRPVREGVQPEAPRLELGRS</sequence>
<dbReference type="SUPFAM" id="SSF103473">
    <property type="entry name" value="MFS general substrate transporter"/>
    <property type="match status" value="1"/>
</dbReference>
<dbReference type="RefSeq" id="WP_380058177.1">
    <property type="nucleotide sequence ID" value="NZ_JBHSWB010000001.1"/>
</dbReference>
<feature type="transmembrane region" description="Helical" evidence="6">
    <location>
        <begin position="256"/>
        <end position="275"/>
    </location>
</feature>
<evidence type="ECO:0000256" key="5">
    <source>
        <dbReference type="ARBA" id="ARBA00023136"/>
    </source>
</evidence>
<dbReference type="InterPro" id="IPR011701">
    <property type="entry name" value="MFS"/>
</dbReference>
<keyword evidence="5 6" id="KW-0472">Membrane</keyword>
<dbReference type="EMBL" id="JBHSWB010000001">
    <property type="protein sequence ID" value="MFC6660213.1"/>
    <property type="molecule type" value="Genomic_DNA"/>
</dbReference>